<keyword evidence="2" id="KW-1185">Reference proteome</keyword>
<evidence type="ECO:0000313" key="1">
    <source>
        <dbReference type="EMBL" id="RMC37518.1"/>
    </source>
</evidence>
<comment type="caution">
    <text evidence="1">The sequence shown here is derived from an EMBL/GenBank/DDBJ whole genome shotgun (WGS) entry which is preliminary data.</text>
</comment>
<dbReference type="RefSeq" id="WP_122110606.1">
    <property type="nucleotide sequence ID" value="NZ_QOKZ01000001.1"/>
</dbReference>
<protein>
    <submittedName>
        <fullName evidence="1">Uncharacterized protein</fullName>
    </submittedName>
</protein>
<reference evidence="1 2" key="1">
    <citation type="submission" date="2018-07" db="EMBL/GenBank/DDBJ databases">
        <authorList>
            <person name="Zhang Y."/>
            <person name="Wang L."/>
            <person name="Ma S."/>
        </authorList>
    </citation>
    <scope>NUCLEOTIDE SEQUENCE [LARGE SCALE GENOMIC DNA]</scope>
    <source>
        <strain evidence="1 2">4-2</strain>
    </source>
</reference>
<evidence type="ECO:0000313" key="2">
    <source>
        <dbReference type="Proteomes" id="UP000273516"/>
    </source>
</evidence>
<gene>
    <name evidence="1" type="ORF">C9E81_01835</name>
</gene>
<sequence length="92" mass="9889">MSFSPIDTLARTEPVNTPARRGTLIVRYRDGEPECFPGVAFAAANRVFDEVHDAGSFTGSLRVTADGGLGFVINLSEVASLSFRLDDAEDQP</sequence>
<dbReference type="OrthoDB" id="9848632at2"/>
<name>A0A3M0MIP1_9RHOB</name>
<dbReference type="AlphaFoldDB" id="A0A3M0MIP1"/>
<dbReference type="Proteomes" id="UP000273516">
    <property type="component" value="Unassembled WGS sequence"/>
</dbReference>
<proteinExistence type="predicted"/>
<accession>A0A3M0MIP1</accession>
<organism evidence="1 2">
    <name type="scientific">Paracoccus alkanivorans</name>
    <dbReference type="NCBI Taxonomy" id="2116655"/>
    <lineage>
        <taxon>Bacteria</taxon>
        <taxon>Pseudomonadati</taxon>
        <taxon>Pseudomonadota</taxon>
        <taxon>Alphaproteobacteria</taxon>
        <taxon>Rhodobacterales</taxon>
        <taxon>Paracoccaceae</taxon>
        <taxon>Paracoccus</taxon>
    </lineage>
</organism>
<dbReference type="EMBL" id="QOKZ01000001">
    <property type="protein sequence ID" value="RMC37518.1"/>
    <property type="molecule type" value="Genomic_DNA"/>
</dbReference>